<dbReference type="InterPro" id="IPR009003">
    <property type="entry name" value="Peptidase_S1_PA"/>
</dbReference>
<feature type="signal peptide" evidence="1">
    <location>
        <begin position="1"/>
        <end position="26"/>
    </location>
</feature>
<dbReference type="SUPFAM" id="SSF50494">
    <property type="entry name" value="Trypsin-like serine proteases"/>
    <property type="match status" value="1"/>
</dbReference>
<evidence type="ECO:0000256" key="1">
    <source>
        <dbReference type="SAM" id="SignalP"/>
    </source>
</evidence>
<evidence type="ECO:0000313" key="4">
    <source>
        <dbReference type="RefSeq" id="XP_030371653.1"/>
    </source>
</evidence>
<evidence type="ECO:0000313" key="3">
    <source>
        <dbReference type="Proteomes" id="UP000504634"/>
    </source>
</evidence>
<protein>
    <submittedName>
        <fullName evidence="4">Uncharacterized protein LOC115621946</fullName>
    </submittedName>
</protein>
<dbReference type="Pfam" id="PF00089">
    <property type="entry name" value="Trypsin"/>
    <property type="match status" value="1"/>
</dbReference>
<sequence length="300" mass="33736">MFSSKSGIKLLLLVVLIALLAQDGESGKKVVRMRYKIGDWRPHFGFHRPHLASQHRHLNRPRNHTSSYNTSMAARTALGHVLANKPILLEQYVARLVIGHKELCSGIIVSPTLVLTVVTCIVNVPLDQLQVKLQDGSLYAVNDATTAPGYSLDEEHLTLLHLTSSMDHMYEQRPPICWQAINAPHKVIIWSLNRQKTFTKTKDVPLIATNSCKEILHSKNGTDNHDGTICVMNKKITKKCEPTFGLPYEWQGKFCGINLLGHNCPNPRSVDVYVPLIDKKLYVAKKVIALRNTKLEDELI</sequence>
<evidence type="ECO:0000259" key="2">
    <source>
        <dbReference type="Pfam" id="PF00089"/>
    </source>
</evidence>
<dbReference type="GO" id="GO:0006508">
    <property type="term" value="P:proteolysis"/>
    <property type="evidence" value="ECO:0007669"/>
    <property type="project" value="InterPro"/>
</dbReference>
<dbReference type="AlphaFoldDB" id="A0A6J2T934"/>
<keyword evidence="3" id="KW-1185">Reference proteome</keyword>
<keyword evidence="1" id="KW-0732">Signal</keyword>
<dbReference type="InterPro" id="IPR001254">
    <property type="entry name" value="Trypsin_dom"/>
</dbReference>
<feature type="chain" id="PRO_5026773213" evidence="1">
    <location>
        <begin position="27"/>
        <end position="300"/>
    </location>
</feature>
<dbReference type="GO" id="GO:0004252">
    <property type="term" value="F:serine-type endopeptidase activity"/>
    <property type="evidence" value="ECO:0007669"/>
    <property type="project" value="InterPro"/>
</dbReference>
<reference evidence="4" key="1">
    <citation type="submission" date="2025-08" db="UniProtKB">
        <authorList>
            <consortium name="RefSeq"/>
        </authorList>
    </citation>
    <scope>IDENTIFICATION</scope>
    <source>
        <strain evidence="4">11010-0011.00</strain>
        <tissue evidence="4">Whole body</tissue>
    </source>
</reference>
<dbReference type="InterPro" id="IPR043504">
    <property type="entry name" value="Peptidase_S1_PA_chymotrypsin"/>
</dbReference>
<organism evidence="3 4">
    <name type="scientific">Drosophila lebanonensis</name>
    <name type="common">Fruit fly</name>
    <name type="synonym">Scaptodrosophila lebanonensis</name>
    <dbReference type="NCBI Taxonomy" id="7225"/>
    <lineage>
        <taxon>Eukaryota</taxon>
        <taxon>Metazoa</taxon>
        <taxon>Ecdysozoa</taxon>
        <taxon>Arthropoda</taxon>
        <taxon>Hexapoda</taxon>
        <taxon>Insecta</taxon>
        <taxon>Pterygota</taxon>
        <taxon>Neoptera</taxon>
        <taxon>Endopterygota</taxon>
        <taxon>Diptera</taxon>
        <taxon>Brachycera</taxon>
        <taxon>Muscomorpha</taxon>
        <taxon>Ephydroidea</taxon>
        <taxon>Drosophilidae</taxon>
        <taxon>Scaptodrosophila</taxon>
    </lineage>
</organism>
<dbReference type="RefSeq" id="XP_030371653.1">
    <property type="nucleotide sequence ID" value="XM_030515793.1"/>
</dbReference>
<feature type="domain" description="Peptidase S1" evidence="2">
    <location>
        <begin position="91"/>
        <end position="276"/>
    </location>
</feature>
<dbReference type="Gene3D" id="2.40.10.10">
    <property type="entry name" value="Trypsin-like serine proteases"/>
    <property type="match status" value="1"/>
</dbReference>
<name>A0A6J2T934_DROLE</name>
<dbReference type="Proteomes" id="UP000504634">
    <property type="component" value="Unplaced"/>
</dbReference>
<dbReference type="GeneID" id="115621946"/>
<gene>
    <name evidence="4" type="primary">LOC115621946</name>
</gene>
<dbReference type="OrthoDB" id="7883508at2759"/>
<proteinExistence type="predicted"/>
<accession>A0A6J2T934</accession>